<dbReference type="Gene3D" id="3.40.50.1820">
    <property type="entry name" value="alpha/beta hydrolase"/>
    <property type="match status" value="1"/>
</dbReference>
<organism evidence="10 11">
    <name type="scientific">Phytoactinopolyspora mesophila</name>
    <dbReference type="NCBI Taxonomy" id="2650750"/>
    <lineage>
        <taxon>Bacteria</taxon>
        <taxon>Bacillati</taxon>
        <taxon>Actinomycetota</taxon>
        <taxon>Actinomycetes</taxon>
        <taxon>Jiangellales</taxon>
        <taxon>Jiangellaceae</taxon>
        <taxon>Phytoactinopolyspora</taxon>
    </lineage>
</organism>
<dbReference type="PANTHER" id="PTHR43798">
    <property type="entry name" value="MONOACYLGLYCEROL LIPASE"/>
    <property type="match status" value="1"/>
</dbReference>
<name>A0A7K3M7S3_9ACTN</name>
<gene>
    <name evidence="10" type="ORF">F7O44_20070</name>
</gene>
<dbReference type="PIRSF" id="PIRSF005539">
    <property type="entry name" value="Pept_S33_TRI_F1"/>
    <property type="match status" value="1"/>
</dbReference>
<evidence type="ECO:0000256" key="7">
    <source>
        <dbReference type="PIRNR" id="PIRNR005539"/>
    </source>
</evidence>
<evidence type="ECO:0000313" key="10">
    <source>
        <dbReference type="EMBL" id="NDL59371.1"/>
    </source>
</evidence>
<reference evidence="10 11" key="1">
    <citation type="submission" date="2019-11" db="EMBL/GenBank/DDBJ databases">
        <authorList>
            <person name="Li X.-J."/>
            <person name="Feng X.-M."/>
        </authorList>
    </citation>
    <scope>NUCLEOTIDE SEQUENCE [LARGE SCALE GENOMIC DNA]</scope>
    <source>
        <strain evidence="10 11">XMNu-373</strain>
    </source>
</reference>
<evidence type="ECO:0000256" key="1">
    <source>
        <dbReference type="ARBA" id="ARBA00001585"/>
    </source>
</evidence>
<sequence>MHPDEPAANSGELYVEFGPGQQLYTRWVGADRDRTPLLCLHGGPGAVSHEGLEPLEGIAADGRQVIFFDQLGCGRSSRPDDPSLWRNDLVCDQIDAIRAAYGLASVAVLGHSYGGWVTQEYALRQPTGLRGIVLADTAPDAEMYLAEGRRIRDSLPAQTRAVLDRHERAGTTDSPEYADAYRQFLEEFTCTIRPLPASIERARAGGNPEIARIMWGPGGRSFEMNGRLRGWSVVDRLPEIGIPVLVITGSEDMASPAIARFMATAIPDARCVIIDGGSHTPFYEDPETFCSSVRTFLTGIDAP</sequence>
<dbReference type="GO" id="GO:0016020">
    <property type="term" value="C:membrane"/>
    <property type="evidence" value="ECO:0007669"/>
    <property type="project" value="TreeGrafter"/>
</dbReference>
<evidence type="ECO:0000259" key="9">
    <source>
        <dbReference type="Pfam" id="PF00561"/>
    </source>
</evidence>
<dbReference type="GO" id="GO:0047372">
    <property type="term" value="F:monoacylglycerol lipase activity"/>
    <property type="evidence" value="ECO:0007669"/>
    <property type="project" value="TreeGrafter"/>
</dbReference>
<dbReference type="SUPFAM" id="SSF53474">
    <property type="entry name" value="alpha/beta-Hydrolases"/>
    <property type="match status" value="1"/>
</dbReference>
<dbReference type="GO" id="GO:0046464">
    <property type="term" value="P:acylglycerol catabolic process"/>
    <property type="evidence" value="ECO:0007669"/>
    <property type="project" value="TreeGrafter"/>
</dbReference>
<dbReference type="GO" id="GO:0006508">
    <property type="term" value="P:proteolysis"/>
    <property type="evidence" value="ECO:0007669"/>
    <property type="project" value="InterPro"/>
</dbReference>
<feature type="domain" description="AB hydrolase-1" evidence="9">
    <location>
        <begin position="36"/>
        <end position="286"/>
    </location>
</feature>
<comment type="similarity">
    <text evidence="2 7">Belongs to the peptidase S33 family.</text>
</comment>
<accession>A0A7K3M7S3</accession>
<evidence type="ECO:0000256" key="4">
    <source>
        <dbReference type="ARBA" id="ARBA00021843"/>
    </source>
</evidence>
<evidence type="ECO:0000256" key="5">
    <source>
        <dbReference type="ARBA" id="ARBA00022801"/>
    </source>
</evidence>
<evidence type="ECO:0000256" key="2">
    <source>
        <dbReference type="ARBA" id="ARBA00010088"/>
    </source>
</evidence>
<comment type="caution">
    <text evidence="10">The sequence shown here is derived from an EMBL/GenBank/DDBJ whole genome shotgun (WGS) entry which is preliminary data.</text>
</comment>
<keyword evidence="5 7" id="KW-0378">Hydrolase</keyword>
<feature type="active site" description="Proton donor" evidence="8">
    <location>
        <position position="279"/>
    </location>
</feature>
<dbReference type="InterPro" id="IPR000073">
    <property type="entry name" value="AB_hydrolase_1"/>
</dbReference>
<dbReference type="GO" id="GO:0004177">
    <property type="term" value="F:aminopeptidase activity"/>
    <property type="evidence" value="ECO:0007669"/>
    <property type="project" value="UniProtKB-EC"/>
</dbReference>
<evidence type="ECO:0000313" key="11">
    <source>
        <dbReference type="Proteomes" id="UP000460435"/>
    </source>
</evidence>
<dbReference type="InterPro" id="IPR029058">
    <property type="entry name" value="AB_hydrolase_fold"/>
</dbReference>
<dbReference type="EMBL" id="WLZY01000007">
    <property type="protein sequence ID" value="NDL59371.1"/>
    <property type="molecule type" value="Genomic_DNA"/>
</dbReference>
<dbReference type="PANTHER" id="PTHR43798:SF5">
    <property type="entry name" value="MONOACYLGLYCEROL LIPASE ABHD6"/>
    <property type="match status" value="1"/>
</dbReference>
<dbReference type="PRINTS" id="PR00793">
    <property type="entry name" value="PROAMNOPTASE"/>
</dbReference>
<dbReference type="InterPro" id="IPR002410">
    <property type="entry name" value="Peptidase_S33"/>
</dbReference>
<dbReference type="Pfam" id="PF00561">
    <property type="entry name" value="Abhydrolase_1"/>
    <property type="match status" value="1"/>
</dbReference>
<dbReference type="RefSeq" id="WP_162452065.1">
    <property type="nucleotide sequence ID" value="NZ_WLZY01000007.1"/>
</dbReference>
<proteinExistence type="inferred from homology"/>
<keyword evidence="11" id="KW-1185">Reference proteome</keyword>
<feature type="active site" description="Nucleophile" evidence="8">
    <location>
        <position position="112"/>
    </location>
</feature>
<dbReference type="NCBIfam" id="TIGR01250">
    <property type="entry name" value="pro_imino_pep_2"/>
    <property type="match status" value="1"/>
</dbReference>
<feature type="active site" evidence="8">
    <location>
        <position position="252"/>
    </location>
</feature>
<dbReference type="InterPro" id="IPR050266">
    <property type="entry name" value="AB_hydrolase_sf"/>
</dbReference>
<evidence type="ECO:0000256" key="3">
    <source>
        <dbReference type="ARBA" id="ARBA00012568"/>
    </source>
</evidence>
<evidence type="ECO:0000256" key="8">
    <source>
        <dbReference type="PIRSR" id="PIRSR005539-1"/>
    </source>
</evidence>
<protein>
    <recommendedName>
        <fullName evidence="4">Proline iminopeptidase</fullName>
        <ecNumber evidence="3">3.4.11.5</ecNumber>
    </recommendedName>
    <alternativeName>
        <fullName evidence="6">Prolyl aminopeptidase</fullName>
    </alternativeName>
</protein>
<comment type="catalytic activity">
    <reaction evidence="1">
        <text>Release of N-terminal proline from a peptide.</text>
        <dbReference type="EC" id="3.4.11.5"/>
    </reaction>
</comment>
<evidence type="ECO:0000256" key="6">
    <source>
        <dbReference type="ARBA" id="ARBA00029605"/>
    </source>
</evidence>
<dbReference type="AlphaFoldDB" id="A0A7K3M7S3"/>
<dbReference type="InterPro" id="IPR005945">
    <property type="entry name" value="Pro_imino_pep"/>
</dbReference>
<dbReference type="EC" id="3.4.11.5" evidence="3"/>
<dbReference type="Proteomes" id="UP000460435">
    <property type="component" value="Unassembled WGS sequence"/>
</dbReference>